<sequence length="50" mass="5880">MAGKRKWEPREIRMVSEYLASHYGRYPYKLRVRLGSVPAELDLPGRDMAE</sequence>
<feature type="non-terminal residue" evidence="1">
    <location>
        <position position="50"/>
    </location>
</feature>
<dbReference type="EMBL" id="BARW01032082">
    <property type="protein sequence ID" value="GAJ09386.1"/>
    <property type="molecule type" value="Genomic_DNA"/>
</dbReference>
<accession>X1V908</accession>
<reference evidence="1" key="1">
    <citation type="journal article" date="2014" name="Front. Microbiol.">
        <title>High frequency of phylogenetically diverse reductive dehalogenase-homologous genes in deep subseafloor sedimentary metagenomes.</title>
        <authorList>
            <person name="Kawai M."/>
            <person name="Futagami T."/>
            <person name="Toyoda A."/>
            <person name="Takaki Y."/>
            <person name="Nishi S."/>
            <person name="Hori S."/>
            <person name="Arai W."/>
            <person name="Tsubouchi T."/>
            <person name="Morono Y."/>
            <person name="Uchiyama I."/>
            <person name="Ito T."/>
            <person name="Fujiyama A."/>
            <person name="Inagaki F."/>
            <person name="Takami H."/>
        </authorList>
    </citation>
    <scope>NUCLEOTIDE SEQUENCE</scope>
    <source>
        <strain evidence="1">Expedition CK06-06</strain>
    </source>
</reference>
<name>X1V908_9ZZZZ</name>
<comment type="caution">
    <text evidence="1">The sequence shown here is derived from an EMBL/GenBank/DDBJ whole genome shotgun (WGS) entry which is preliminary data.</text>
</comment>
<dbReference type="AlphaFoldDB" id="X1V908"/>
<protein>
    <submittedName>
        <fullName evidence="1">Uncharacterized protein</fullName>
    </submittedName>
</protein>
<gene>
    <name evidence="1" type="ORF">S12H4_50863</name>
</gene>
<proteinExistence type="predicted"/>
<organism evidence="1">
    <name type="scientific">marine sediment metagenome</name>
    <dbReference type="NCBI Taxonomy" id="412755"/>
    <lineage>
        <taxon>unclassified sequences</taxon>
        <taxon>metagenomes</taxon>
        <taxon>ecological metagenomes</taxon>
    </lineage>
</organism>
<evidence type="ECO:0000313" key="1">
    <source>
        <dbReference type="EMBL" id="GAJ09386.1"/>
    </source>
</evidence>